<evidence type="ECO:0000313" key="9">
    <source>
        <dbReference type="Proteomes" id="UP000801492"/>
    </source>
</evidence>
<evidence type="ECO:0000256" key="1">
    <source>
        <dbReference type="ARBA" id="ARBA00004606"/>
    </source>
</evidence>
<comment type="caution">
    <text evidence="8">The sequence shown here is derived from an EMBL/GenBank/DDBJ whole genome shotgun (WGS) entry which is preliminary data.</text>
</comment>
<gene>
    <name evidence="8" type="ORF">ILUMI_00339</name>
</gene>
<feature type="transmembrane region" description="Helical" evidence="7">
    <location>
        <begin position="20"/>
        <end position="43"/>
    </location>
</feature>
<reference evidence="8" key="1">
    <citation type="submission" date="2019-08" db="EMBL/GenBank/DDBJ databases">
        <title>The genome of the North American firefly Photinus pyralis.</title>
        <authorList>
            <consortium name="Photinus pyralis genome working group"/>
            <person name="Fallon T.R."/>
            <person name="Sander Lower S.E."/>
            <person name="Weng J.-K."/>
        </authorList>
    </citation>
    <scope>NUCLEOTIDE SEQUENCE</scope>
    <source>
        <strain evidence="8">TRF0915ILg1</strain>
        <tissue evidence="8">Whole body</tissue>
    </source>
</reference>
<keyword evidence="9" id="KW-1185">Reference proteome</keyword>
<accession>A0A8K0GQB6</accession>
<keyword evidence="3 7" id="KW-0812">Transmembrane</keyword>
<sequence>MRTPSLMSKVLPNKPKFIKALGSIHILCHFILTVFLLICIFALRINIQNKFKKAYPKLEIQPSIDGPSRIVLIRYDESEANSVDRLIDLIDNFFEAYRTKSDRQNVASICDYEHRPKKGQSCPINFDNFGPCISSFYGYYSYSPCVFLILSEIYDWIPDYYNATNELPPSMPEDLVKEIKLASAKHEDDQIWTSCAGKDDVDKESIEAFNYYPGRGFPSYYFPATRGNNEFLGPIIAVEIVNPKPGYVIIIECRIWSKNLPYVKANFDRQESIRFAIMKDELVY</sequence>
<evidence type="ECO:0000256" key="4">
    <source>
        <dbReference type="ARBA" id="ARBA00022968"/>
    </source>
</evidence>
<dbReference type="Gene3D" id="2.60.40.1660">
    <property type="entry name" value="Na, k-atpase alpha subunit"/>
    <property type="match status" value="1"/>
</dbReference>
<proteinExistence type="inferred from homology"/>
<dbReference type="GO" id="GO:0006883">
    <property type="term" value="P:intracellular sodium ion homeostasis"/>
    <property type="evidence" value="ECO:0007669"/>
    <property type="project" value="TreeGrafter"/>
</dbReference>
<dbReference type="OrthoDB" id="5912413at2759"/>
<dbReference type="GO" id="GO:1990573">
    <property type="term" value="P:potassium ion import across plasma membrane"/>
    <property type="evidence" value="ECO:0007669"/>
    <property type="project" value="TreeGrafter"/>
</dbReference>
<evidence type="ECO:0000256" key="2">
    <source>
        <dbReference type="ARBA" id="ARBA00005876"/>
    </source>
</evidence>
<keyword evidence="4" id="KW-0735">Signal-anchor</keyword>
<dbReference type="GO" id="GO:0030007">
    <property type="term" value="P:intracellular potassium ion homeostasis"/>
    <property type="evidence" value="ECO:0007669"/>
    <property type="project" value="TreeGrafter"/>
</dbReference>
<dbReference type="InterPro" id="IPR038702">
    <property type="entry name" value="Na/K_ATPase_sub_beta_sf"/>
</dbReference>
<dbReference type="GO" id="GO:0001671">
    <property type="term" value="F:ATPase activator activity"/>
    <property type="evidence" value="ECO:0007669"/>
    <property type="project" value="TreeGrafter"/>
</dbReference>
<dbReference type="PANTHER" id="PTHR11523:SF31">
    <property type="entry name" value="AT04468P-RELATED"/>
    <property type="match status" value="1"/>
</dbReference>
<evidence type="ECO:0000256" key="3">
    <source>
        <dbReference type="ARBA" id="ARBA00022692"/>
    </source>
</evidence>
<evidence type="ECO:0000256" key="5">
    <source>
        <dbReference type="ARBA" id="ARBA00022989"/>
    </source>
</evidence>
<evidence type="ECO:0000256" key="7">
    <source>
        <dbReference type="SAM" id="Phobius"/>
    </source>
</evidence>
<dbReference type="PANTHER" id="PTHR11523">
    <property type="entry name" value="SODIUM/POTASSIUM-DEPENDENT ATPASE BETA SUBUNIT"/>
    <property type="match status" value="1"/>
</dbReference>
<evidence type="ECO:0000313" key="8">
    <source>
        <dbReference type="EMBL" id="KAF2905833.1"/>
    </source>
</evidence>
<keyword evidence="5 7" id="KW-1133">Transmembrane helix</keyword>
<protein>
    <submittedName>
        <fullName evidence="8">Uncharacterized protein</fullName>
    </submittedName>
</protein>
<dbReference type="GO" id="GO:0036376">
    <property type="term" value="P:sodium ion export across plasma membrane"/>
    <property type="evidence" value="ECO:0007669"/>
    <property type="project" value="TreeGrafter"/>
</dbReference>
<name>A0A8K0GQB6_IGNLU</name>
<dbReference type="AlphaFoldDB" id="A0A8K0GQB6"/>
<organism evidence="8 9">
    <name type="scientific">Ignelater luminosus</name>
    <name type="common">Cucubano</name>
    <name type="synonym">Pyrophorus luminosus</name>
    <dbReference type="NCBI Taxonomy" id="2038154"/>
    <lineage>
        <taxon>Eukaryota</taxon>
        <taxon>Metazoa</taxon>
        <taxon>Ecdysozoa</taxon>
        <taxon>Arthropoda</taxon>
        <taxon>Hexapoda</taxon>
        <taxon>Insecta</taxon>
        <taxon>Pterygota</taxon>
        <taxon>Neoptera</taxon>
        <taxon>Endopterygota</taxon>
        <taxon>Coleoptera</taxon>
        <taxon>Polyphaga</taxon>
        <taxon>Elateriformia</taxon>
        <taxon>Elateroidea</taxon>
        <taxon>Elateridae</taxon>
        <taxon>Agrypninae</taxon>
        <taxon>Pyrophorini</taxon>
        <taxon>Ignelater</taxon>
    </lineage>
</organism>
<dbReference type="GO" id="GO:0005890">
    <property type="term" value="C:sodium:potassium-exchanging ATPase complex"/>
    <property type="evidence" value="ECO:0007669"/>
    <property type="project" value="InterPro"/>
</dbReference>
<evidence type="ECO:0000256" key="6">
    <source>
        <dbReference type="ARBA" id="ARBA00023136"/>
    </source>
</evidence>
<dbReference type="Pfam" id="PF00287">
    <property type="entry name" value="Na_K-ATPase"/>
    <property type="match status" value="1"/>
</dbReference>
<comment type="similarity">
    <text evidence="2">Belongs to the X(+)/potassium ATPases subunit beta family.</text>
</comment>
<keyword evidence="6 7" id="KW-0472">Membrane</keyword>
<dbReference type="EMBL" id="VTPC01000423">
    <property type="protein sequence ID" value="KAF2905833.1"/>
    <property type="molecule type" value="Genomic_DNA"/>
</dbReference>
<dbReference type="InterPro" id="IPR000402">
    <property type="entry name" value="Na/K_ATPase_sub_beta"/>
</dbReference>
<comment type="subcellular location">
    <subcellularLocation>
        <location evidence="1">Membrane</location>
        <topology evidence="1">Single-pass type II membrane protein</topology>
    </subcellularLocation>
</comment>
<dbReference type="Proteomes" id="UP000801492">
    <property type="component" value="Unassembled WGS sequence"/>
</dbReference>